<dbReference type="Gene3D" id="3.30.2320.10">
    <property type="entry name" value="hypothetical protein PF0899 domain"/>
    <property type="match status" value="1"/>
</dbReference>
<dbReference type="GO" id="GO:0016787">
    <property type="term" value="F:hydrolase activity"/>
    <property type="evidence" value="ECO:0007669"/>
    <property type="project" value="UniProtKB-KW"/>
</dbReference>
<evidence type="ECO:0000313" key="6">
    <source>
        <dbReference type="Proteomes" id="UP000255517"/>
    </source>
</evidence>
<evidence type="ECO:0000256" key="2">
    <source>
        <dbReference type="ARBA" id="ARBA00033743"/>
    </source>
</evidence>
<dbReference type="AlphaFoldDB" id="A0A379C8B5"/>
<dbReference type="Proteomes" id="UP000255517">
    <property type="component" value="Unassembled WGS sequence"/>
</dbReference>
<dbReference type="GO" id="GO:0140737">
    <property type="term" value="C:encapsulin nanocompartment"/>
    <property type="evidence" value="ECO:0007669"/>
    <property type="project" value="UniProtKB-SubCell"/>
</dbReference>
<dbReference type="EMBL" id="UGSZ01000001">
    <property type="protein sequence ID" value="SUB57847.1"/>
    <property type="molecule type" value="Genomic_DNA"/>
</dbReference>
<keyword evidence="3" id="KW-1284">Encapsulin nanocompartment</keyword>
<comment type="similarity">
    <text evidence="2">Belongs to the encapsulin family. Family 1 subfamily.</text>
</comment>
<evidence type="ECO:0000313" key="5">
    <source>
        <dbReference type="EMBL" id="SUB57847.1"/>
    </source>
</evidence>
<evidence type="ECO:0000256" key="3">
    <source>
        <dbReference type="ARBA" id="ARBA00033787"/>
    </source>
</evidence>
<dbReference type="InterPro" id="IPR051429">
    <property type="entry name" value="Encapsulin_nc"/>
</dbReference>
<dbReference type="Gene3D" id="3.30.2400.30">
    <property type="match status" value="1"/>
</dbReference>
<dbReference type="Pfam" id="PF04454">
    <property type="entry name" value="Linocin_M18"/>
    <property type="match status" value="1"/>
</dbReference>
<dbReference type="NCBIfam" id="NF041155">
    <property type="entry name" value="encap_f1"/>
    <property type="match status" value="1"/>
</dbReference>
<sequence length="262" mass="29104">MDILKRSFAPITKNTWDEIDSAAREAIIPMLSARRVLDVKGPKGFKYSGVQDGRLEIISQKNDKVQAGIRKVVPLVELRIPLELLKWTLDDVERGAKDVNFDPLEEAARNIALAEEEIIYNGNKSAKITGLVQSAGHKLKIGSDANEILKSIGQAIYKLYESSAHAPYDLIVSKEIYEKLNIIYQGASLIKVISKLIGGSIVRSKVLKGALLIPHKNEDFEFVLGSDFSVGYEGDCGESVRIFITESFTFRVLNADKIVYFS</sequence>
<dbReference type="OrthoDB" id="2922at2"/>
<dbReference type="PANTHER" id="PTHR37165">
    <property type="entry name" value="PEPTIDASE U56 FAMILY"/>
    <property type="match status" value="1"/>
</dbReference>
<gene>
    <name evidence="5" type="ORF">NCTC13149_01707</name>
</gene>
<comment type="subcellular location">
    <subcellularLocation>
        <location evidence="1">Encapsulin nanocompartment</location>
    </subcellularLocation>
</comment>
<evidence type="ECO:0000256" key="4">
    <source>
        <dbReference type="ARBA" id="ARBA00050023"/>
    </source>
</evidence>
<dbReference type="PANTHER" id="PTHR37165:SF1">
    <property type="entry name" value="TYPE 1 ENCAPSULIN SHELL PROTEIN"/>
    <property type="match status" value="1"/>
</dbReference>
<dbReference type="RefSeq" id="WP_019035003.1">
    <property type="nucleotide sequence ID" value="NZ_UGSZ01000001.1"/>
</dbReference>
<dbReference type="InterPro" id="IPR007544">
    <property type="entry name" value="ENCAP"/>
</dbReference>
<proteinExistence type="inferred from homology"/>
<accession>A0A379C8B5</accession>
<organism evidence="5 6">
    <name type="scientific">Peptoniphilus lacrimalis</name>
    <dbReference type="NCBI Taxonomy" id="33031"/>
    <lineage>
        <taxon>Bacteria</taxon>
        <taxon>Bacillati</taxon>
        <taxon>Bacillota</taxon>
        <taxon>Tissierellia</taxon>
        <taxon>Tissierellales</taxon>
        <taxon>Peptoniphilaceae</taxon>
        <taxon>Peptoniphilus</taxon>
    </lineage>
</organism>
<name>A0A379C8B5_9FIRM</name>
<protein>
    <recommendedName>
        <fullName evidence="4">Type 1 encapsulin shell protein</fullName>
    </recommendedName>
</protein>
<reference evidence="5 6" key="1">
    <citation type="submission" date="2018-06" db="EMBL/GenBank/DDBJ databases">
        <authorList>
            <consortium name="Pathogen Informatics"/>
            <person name="Doyle S."/>
        </authorList>
    </citation>
    <scope>NUCLEOTIDE SEQUENCE [LARGE SCALE GENOMIC DNA]</scope>
    <source>
        <strain evidence="5 6">NCTC13149</strain>
    </source>
</reference>
<keyword evidence="5" id="KW-0378">Hydrolase</keyword>
<evidence type="ECO:0000256" key="1">
    <source>
        <dbReference type="ARBA" id="ARBA00033738"/>
    </source>
</evidence>
<dbReference type="PIRSF" id="PIRSF019254">
    <property type="entry name" value="CFP29"/>
    <property type="match status" value="1"/>
</dbReference>
<dbReference type="STRING" id="1122949.GCA_000378725_01303"/>